<evidence type="ECO:0000256" key="8">
    <source>
        <dbReference type="ARBA" id="ARBA00022692"/>
    </source>
</evidence>
<comment type="similarity">
    <text evidence="3 12">Belongs to the CcmD/CycX/HelD family.</text>
</comment>
<evidence type="ECO:0000256" key="2">
    <source>
        <dbReference type="ARBA" id="ARBA00004377"/>
    </source>
</evidence>
<sequence>MLLKFQFSSLADMFAMSGHGAFVWASYVITLAGIAYLALGPYLAKRRFLAQQRALQKRIHS</sequence>
<dbReference type="AlphaFoldDB" id="C5BHX6"/>
<dbReference type="HOGENOM" id="CLU_180892_4_1_6"/>
<comment type="function">
    <text evidence="1 12">Required for the export of heme to the periplasm for the biogenesis of c-type cytochromes.</text>
</comment>
<keyword evidence="7 12" id="KW-0997">Cell inner membrane</keyword>
<evidence type="ECO:0000256" key="6">
    <source>
        <dbReference type="ARBA" id="ARBA00022475"/>
    </source>
</evidence>
<dbReference type="InterPro" id="IPR052075">
    <property type="entry name" value="Heme_exporter_D"/>
</dbReference>
<name>C5BHX6_TERTT</name>
<evidence type="ECO:0000256" key="7">
    <source>
        <dbReference type="ARBA" id="ARBA00022519"/>
    </source>
</evidence>
<dbReference type="STRING" id="377629.TERTU_1866"/>
<evidence type="ECO:0000313" key="13">
    <source>
        <dbReference type="EMBL" id="ACR13378.1"/>
    </source>
</evidence>
<comment type="subcellular location">
    <subcellularLocation>
        <location evidence="2 12">Cell inner membrane</location>
        <topology evidence="2 12">Single-pass membrane protein</topology>
    </subcellularLocation>
</comment>
<evidence type="ECO:0000256" key="11">
    <source>
        <dbReference type="ARBA" id="ARBA00023136"/>
    </source>
</evidence>
<evidence type="ECO:0000256" key="3">
    <source>
        <dbReference type="ARBA" id="ARBA00008741"/>
    </source>
</evidence>
<keyword evidence="10 12" id="KW-1133">Transmembrane helix</keyword>
<dbReference type="GO" id="GO:1903607">
    <property type="term" value="P:cytochrome c biosynthetic process"/>
    <property type="evidence" value="ECO:0007669"/>
    <property type="project" value="TreeGrafter"/>
</dbReference>
<evidence type="ECO:0000313" key="14">
    <source>
        <dbReference type="Proteomes" id="UP000009080"/>
    </source>
</evidence>
<keyword evidence="5 12" id="KW-0813">Transport</keyword>
<dbReference type="PANTHER" id="PTHR37531:SF1">
    <property type="entry name" value="HEME EXPORTER PROTEIN D"/>
    <property type="match status" value="1"/>
</dbReference>
<keyword evidence="14" id="KW-1185">Reference proteome</keyword>
<accession>C5BHX6</accession>
<dbReference type="GO" id="GO:0017004">
    <property type="term" value="P:cytochrome complex assembly"/>
    <property type="evidence" value="ECO:0007669"/>
    <property type="project" value="UniProtKB-KW"/>
</dbReference>
<dbReference type="KEGG" id="ttu:TERTU_1866"/>
<evidence type="ECO:0000256" key="1">
    <source>
        <dbReference type="ARBA" id="ARBA00002442"/>
    </source>
</evidence>
<proteinExistence type="inferred from homology"/>
<dbReference type="eggNOG" id="COG3114">
    <property type="taxonomic scope" value="Bacteria"/>
</dbReference>
<dbReference type="PANTHER" id="PTHR37531">
    <property type="entry name" value="HEME EXPORTER PROTEIN D"/>
    <property type="match status" value="1"/>
</dbReference>
<protein>
    <recommendedName>
        <fullName evidence="4 12">Heme exporter protein D</fullName>
    </recommendedName>
</protein>
<dbReference type="EMBL" id="CP001614">
    <property type="protein sequence ID" value="ACR13378.1"/>
    <property type="molecule type" value="Genomic_DNA"/>
</dbReference>
<evidence type="ECO:0000256" key="4">
    <source>
        <dbReference type="ARBA" id="ARBA00016461"/>
    </source>
</evidence>
<keyword evidence="8 12" id="KW-0812">Transmembrane</keyword>
<dbReference type="Pfam" id="PF04995">
    <property type="entry name" value="CcmD"/>
    <property type="match status" value="1"/>
</dbReference>
<dbReference type="InterPro" id="IPR007078">
    <property type="entry name" value="Haem_export_protD_CcmD"/>
</dbReference>
<dbReference type="Proteomes" id="UP000009080">
    <property type="component" value="Chromosome"/>
</dbReference>
<keyword evidence="11 12" id="KW-0472">Membrane</keyword>
<feature type="transmembrane region" description="Helical" evidence="12">
    <location>
        <begin position="20"/>
        <end position="44"/>
    </location>
</feature>
<keyword evidence="6 12" id="KW-1003">Cell membrane</keyword>
<evidence type="ECO:0000256" key="10">
    <source>
        <dbReference type="ARBA" id="ARBA00022989"/>
    </source>
</evidence>
<evidence type="ECO:0000256" key="9">
    <source>
        <dbReference type="ARBA" id="ARBA00022748"/>
    </source>
</evidence>
<dbReference type="RefSeq" id="WP_015819492.1">
    <property type="nucleotide sequence ID" value="NC_012997.1"/>
</dbReference>
<dbReference type="NCBIfam" id="TIGR03141">
    <property type="entry name" value="cytochro_ccmD"/>
    <property type="match status" value="1"/>
</dbReference>
<evidence type="ECO:0000256" key="12">
    <source>
        <dbReference type="RuleBase" id="RU363101"/>
    </source>
</evidence>
<dbReference type="GO" id="GO:0005886">
    <property type="term" value="C:plasma membrane"/>
    <property type="evidence" value="ECO:0007669"/>
    <property type="project" value="UniProtKB-SubCell"/>
</dbReference>
<reference evidence="13 14" key="1">
    <citation type="journal article" date="2009" name="PLoS ONE">
        <title>The complete genome of Teredinibacter turnerae T7901: an intracellular endosymbiont of marine wood-boring bivalves (shipworms).</title>
        <authorList>
            <person name="Yang J.C."/>
            <person name="Madupu R."/>
            <person name="Durkin A.S."/>
            <person name="Ekborg N.A."/>
            <person name="Pedamallu C.S."/>
            <person name="Hostetler J.B."/>
            <person name="Radune D."/>
            <person name="Toms B.S."/>
            <person name="Henrissat B."/>
            <person name="Coutinho P.M."/>
            <person name="Schwarz S."/>
            <person name="Field L."/>
            <person name="Trindade-Silva A.E."/>
            <person name="Soares C.A.G."/>
            <person name="Elshahawi S."/>
            <person name="Hanora A."/>
            <person name="Schmidt E.W."/>
            <person name="Haygood M.G."/>
            <person name="Posfai J."/>
            <person name="Benner J."/>
            <person name="Madinger C."/>
            <person name="Nove J."/>
            <person name="Anton B."/>
            <person name="Chaudhary K."/>
            <person name="Foster J."/>
            <person name="Holman A."/>
            <person name="Kumar S."/>
            <person name="Lessard P.A."/>
            <person name="Luyten Y.A."/>
            <person name="Slatko B."/>
            <person name="Wood N."/>
            <person name="Wu B."/>
            <person name="Teplitski M."/>
            <person name="Mougous J.D."/>
            <person name="Ward N."/>
            <person name="Eisen J.A."/>
            <person name="Badger J.H."/>
            <person name="Distel D.L."/>
        </authorList>
    </citation>
    <scope>NUCLEOTIDE SEQUENCE [LARGE SCALE GENOMIC DNA]</scope>
    <source>
        <strain evidence="14">ATCC 39867 / T7901</strain>
    </source>
</reference>
<gene>
    <name evidence="13" type="primary">ccmD</name>
    <name evidence="13" type="ordered locus">TERTU_1866</name>
</gene>
<dbReference type="GO" id="GO:0015886">
    <property type="term" value="P:heme transport"/>
    <property type="evidence" value="ECO:0007669"/>
    <property type="project" value="InterPro"/>
</dbReference>
<evidence type="ECO:0000256" key="5">
    <source>
        <dbReference type="ARBA" id="ARBA00022448"/>
    </source>
</evidence>
<organism evidence="13 14">
    <name type="scientific">Teredinibacter turnerae (strain ATCC 39867 / T7901)</name>
    <dbReference type="NCBI Taxonomy" id="377629"/>
    <lineage>
        <taxon>Bacteria</taxon>
        <taxon>Pseudomonadati</taxon>
        <taxon>Pseudomonadota</taxon>
        <taxon>Gammaproteobacteria</taxon>
        <taxon>Cellvibrionales</taxon>
        <taxon>Cellvibrionaceae</taxon>
        <taxon>Teredinibacter</taxon>
    </lineage>
</organism>
<keyword evidence="9 12" id="KW-0201">Cytochrome c-type biogenesis</keyword>